<dbReference type="Proteomes" id="UP000466894">
    <property type="component" value="Chromosome"/>
</dbReference>
<dbReference type="OrthoDB" id="4571956at2"/>
<dbReference type="EMBL" id="AP022583">
    <property type="protein sequence ID" value="BBY08793.1"/>
    <property type="molecule type" value="Genomic_DNA"/>
</dbReference>
<sequence length="126" mass="13798">MGRYVVNRRVALGYKHRINLANDLPITDRTLADIENGVREASPGTYAVLENKLGWGPGSIEAIRAGREPIELTTASPTPTNPLSSVPTEELLLELRRRIIWDHVRFDGDGRGWGALVPRGDGGENG</sequence>
<reference evidence="2 3" key="1">
    <citation type="submission" date="2017-02" db="EMBL/GenBank/DDBJ databases">
        <title>The new phylogeny of genus Mycobacterium.</title>
        <authorList>
            <person name="Tortoli E."/>
            <person name="Trovato A."/>
            <person name="Cirillo D.M."/>
        </authorList>
    </citation>
    <scope>NUCLEOTIDE SEQUENCE [LARGE SCALE GENOMIC DNA]</scope>
    <source>
        <strain evidence="2 3">DSM 45145</strain>
    </source>
</reference>
<evidence type="ECO:0000313" key="2">
    <source>
        <dbReference type="EMBL" id="ORB15607.1"/>
    </source>
</evidence>
<protein>
    <recommendedName>
        <fullName evidence="5">Transcriptional regulator</fullName>
    </recommendedName>
</protein>
<dbReference type="Proteomes" id="UP000192374">
    <property type="component" value="Unassembled WGS sequence"/>
</dbReference>
<reference evidence="1 4" key="2">
    <citation type="journal article" date="2019" name="Emerg. Microbes Infect.">
        <title>Comprehensive subspecies identification of 175 nontuberculous mycobacteria species based on 7547 genomic profiles.</title>
        <authorList>
            <person name="Matsumoto Y."/>
            <person name="Kinjo T."/>
            <person name="Motooka D."/>
            <person name="Nabeya D."/>
            <person name="Jung N."/>
            <person name="Uechi K."/>
            <person name="Horii T."/>
            <person name="Iida T."/>
            <person name="Fujita J."/>
            <person name="Nakamura S."/>
        </authorList>
    </citation>
    <scope>NUCLEOTIDE SEQUENCE [LARGE SCALE GENOMIC DNA]</scope>
    <source>
        <strain evidence="1 4">JCM 16367</strain>
    </source>
</reference>
<proteinExistence type="predicted"/>
<dbReference type="KEGG" id="mnv:MNVI_41110"/>
<name>A0A7I7PJI1_9MYCO</name>
<accession>A0A7I7PJI1</accession>
<evidence type="ECO:0000313" key="3">
    <source>
        <dbReference type="Proteomes" id="UP000192374"/>
    </source>
</evidence>
<dbReference type="EMBL" id="MVIC01000011">
    <property type="protein sequence ID" value="ORB15607.1"/>
    <property type="molecule type" value="Genomic_DNA"/>
</dbReference>
<evidence type="ECO:0000313" key="1">
    <source>
        <dbReference type="EMBL" id="BBY08793.1"/>
    </source>
</evidence>
<dbReference type="AlphaFoldDB" id="A0A7I7PJI1"/>
<evidence type="ECO:0008006" key="5">
    <source>
        <dbReference type="Google" id="ProtNLM"/>
    </source>
</evidence>
<reference evidence="1" key="3">
    <citation type="submission" date="2020-02" db="EMBL/GenBank/DDBJ databases">
        <authorList>
            <person name="Matsumoto Y."/>
            <person name="Motooka D."/>
            <person name="Nakamura S."/>
        </authorList>
    </citation>
    <scope>NUCLEOTIDE SEQUENCE</scope>
    <source>
        <strain evidence="1">JCM 16367</strain>
    </source>
</reference>
<gene>
    <name evidence="2" type="ORF">BST37_08620</name>
    <name evidence="1" type="ORF">MNVI_41110</name>
</gene>
<organism evidence="1 4">
    <name type="scientific">Mycobacterium noviomagense</name>
    <dbReference type="NCBI Taxonomy" id="459858"/>
    <lineage>
        <taxon>Bacteria</taxon>
        <taxon>Bacillati</taxon>
        <taxon>Actinomycetota</taxon>
        <taxon>Actinomycetes</taxon>
        <taxon>Mycobacteriales</taxon>
        <taxon>Mycobacteriaceae</taxon>
        <taxon>Mycobacterium</taxon>
    </lineage>
</organism>
<keyword evidence="3" id="KW-1185">Reference proteome</keyword>
<evidence type="ECO:0000313" key="4">
    <source>
        <dbReference type="Proteomes" id="UP000466894"/>
    </source>
</evidence>
<dbReference type="RefSeq" id="WP_083087285.1">
    <property type="nucleotide sequence ID" value="NZ_AP022583.1"/>
</dbReference>